<keyword evidence="3" id="KW-0804">Transcription</keyword>
<evidence type="ECO:0000256" key="3">
    <source>
        <dbReference type="ARBA" id="ARBA00023163"/>
    </source>
</evidence>
<evidence type="ECO:0000256" key="2">
    <source>
        <dbReference type="ARBA" id="ARBA00023125"/>
    </source>
</evidence>
<protein>
    <submittedName>
        <fullName evidence="5">GntR family transcriptional regulator</fullName>
    </submittedName>
</protein>
<dbReference type="PROSITE" id="PS50949">
    <property type="entry name" value="HTH_GNTR"/>
    <property type="match status" value="1"/>
</dbReference>
<evidence type="ECO:0000256" key="1">
    <source>
        <dbReference type="ARBA" id="ARBA00023015"/>
    </source>
</evidence>
<dbReference type="InterPro" id="IPR050679">
    <property type="entry name" value="Bact_HTH_transcr_reg"/>
</dbReference>
<sequence length="241" mass="26323">MTLAPGADRPTGIPKYLWLKRVLLDHIDAHLTVGDPLPSERELAESMDVSRMTARRVLTDLEAEGRVTRAVGRGTFVSAPRIVLPMRLSSFTVDMRARGFTPGARTLRFTTGAPSDAAARALDLPDGGEVLTIRRLRTADGVPMAIEEVTLDAALLPGLSERDLEDTSLYTLLAQRADVVFDGGTQTVRAAPVTEEESALLEVPHHSAVLRLVRASTWRGRTVEYTVSSYRGDRYELSTAL</sequence>
<dbReference type="Proteomes" id="UP001595955">
    <property type="component" value="Unassembled WGS sequence"/>
</dbReference>
<dbReference type="SUPFAM" id="SSF64288">
    <property type="entry name" value="Chorismate lyase-like"/>
    <property type="match status" value="1"/>
</dbReference>
<dbReference type="Gene3D" id="1.10.10.10">
    <property type="entry name" value="Winged helix-like DNA-binding domain superfamily/Winged helix DNA-binding domain"/>
    <property type="match status" value="1"/>
</dbReference>
<dbReference type="InterPro" id="IPR036390">
    <property type="entry name" value="WH_DNA-bd_sf"/>
</dbReference>
<accession>A0ABV9DBH4</accession>
<evidence type="ECO:0000313" key="5">
    <source>
        <dbReference type="EMBL" id="MFC4556142.1"/>
    </source>
</evidence>
<dbReference type="SMART" id="SM00866">
    <property type="entry name" value="UTRA"/>
    <property type="match status" value="1"/>
</dbReference>
<dbReference type="Gene3D" id="3.40.1410.10">
    <property type="entry name" value="Chorismate lyase-like"/>
    <property type="match status" value="1"/>
</dbReference>
<dbReference type="InterPro" id="IPR011663">
    <property type="entry name" value="UTRA"/>
</dbReference>
<gene>
    <name evidence="5" type="ORF">ACFO3F_12860</name>
</gene>
<evidence type="ECO:0000259" key="4">
    <source>
        <dbReference type="PROSITE" id="PS50949"/>
    </source>
</evidence>
<keyword evidence="2" id="KW-0238">DNA-binding</keyword>
<proteinExistence type="predicted"/>
<dbReference type="PANTHER" id="PTHR44846">
    <property type="entry name" value="MANNOSYL-D-GLYCERATE TRANSPORT/METABOLISM SYSTEM REPRESSOR MNGR-RELATED"/>
    <property type="match status" value="1"/>
</dbReference>
<reference evidence="6" key="1">
    <citation type="journal article" date="2019" name="Int. J. Syst. Evol. Microbiol.">
        <title>The Global Catalogue of Microorganisms (GCM) 10K type strain sequencing project: providing services to taxonomists for standard genome sequencing and annotation.</title>
        <authorList>
            <consortium name="The Broad Institute Genomics Platform"/>
            <consortium name="The Broad Institute Genome Sequencing Center for Infectious Disease"/>
            <person name="Wu L."/>
            <person name="Ma J."/>
        </authorList>
    </citation>
    <scope>NUCLEOTIDE SEQUENCE [LARGE SCALE GENOMIC DNA]</scope>
    <source>
        <strain evidence="6">JCM 3369</strain>
    </source>
</reference>
<dbReference type="CDD" id="cd07377">
    <property type="entry name" value="WHTH_GntR"/>
    <property type="match status" value="1"/>
</dbReference>
<organism evidence="5 6">
    <name type="scientific">Georgenia faecalis</name>
    <dbReference type="NCBI Taxonomy" id="2483799"/>
    <lineage>
        <taxon>Bacteria</taxon>
        <taxon>Bacillati</taxon>
        <taxon>Actinomycetota</taxon>
        <taxon>Actinomycetes</taxon>
        <taxon>Micrococcales</taxon>
        <taxon>Bogoriellaceae</taxon>
        <taxon>Georgenia</taxon>
    </lineage>
</organism>
<dbReference type="SUPFAM" id="SSF46785">
    <property type="entry name" value="Winged helix' DNA-binding domain"/>
    <property type="match status" value="1"/>
</dbReference>
<feature type="domain" description="HTH gntR-type" evidence="4">
    <location>
        <begin position="13"/>
        <end position="80"/>
    </location>
</feature>
<dbReference type="PRINTS" id="PR00035">
    <property type="entry name" value="HTHGNTR"/>
</dbReference>
<dbReference type="InterPro" id="IPR036388">
    <property type="entry name" value="WH-like_DNA-bd_sf"/>
</dbReference>
<dbReference type="Pfam" id="PF07702">
    <property type="entry name" value="UTRA"/>
    <property type="match status" value="1"/>
</dbReference>
<dbReference type="SMART" id="SM00345">
    <property type="entry name" value="HTH_GNTR"/>
    <property type="match status" value="1"/>
</dbReference>
<dbReference type="InterPro" id="IPR028978">
    <property type="entry name" value="Chorismate_lyase_/UTRA_dom_sf"/>
</dbReference>
<dbReference type="Pfam" id="PF00392">
    <property type="entry name" value="GntR"/>
    <property type="match status" value="1"/>
</dbReference>
<evidence type="ECO:0000313" key="6">
    <source>
        <dbReference type="Proteomes" id="UP001595955"/>
    </source>
</evidence>
<dbReference type="InterPro" id="IPR000524">
    <property type="entry name" value="Tscrpt_reg_HTH_GntR"/>
</dbReference>
<dbReference type="RefSeq" id="WP_122824593.1">
    <property type="nucleotide sequence ID" value="NZ_CP033325.1"/>
</dbReference>
<keyword evidence="6" id="KW-1185">Reference proteome</keyword>
<keyword evidence="1" id="KW-0805">Transcription regulation</keyword>
<comment type="caution">
    <text evidence="5">The sequence shown here is derived from an EMBL/GenBank/DDBJ whole genome shotgun (WGS) entry which is preliminary data.</text>
</comment>
<dbReference type="EMBL" id="JBHSGF010000009">
    <property type="protein sequence ID" value="MFC4556142.1"/>
    <property type="molecule type" value="Genomic_DNA"/>
</dbReference>
<dbReference type="PANTHER" id="PTHR44846:SF1">
    <property type="entry name" value="MANNOSYL-D-GLYCERATE TRANSPORT_METABOLISM SYSTEM REPRESSOR MNGR-RELATED"/>
    <property type="match status" value="1"/>
</dbReference>
<name>A0ABV9DBH4_9MICO</name>